<evidence type="ECO:0000313" key="2">
    <source>
        <dbReference type="EMBL" id="CAE0371529.1"/>
    </source>
</evidence>
<sequence>METKSENEKPERWWEETTFDYAQNNNDEEYLTTGSEWLGRKIYLQEHEVWATVIKWLPAEKNDGIAFWRVRHADGDDEDLELHELEAAWSCAKIEERNENHTSSSMDDDDDDDNEDTTEGEEEDTDAANITTTTNTSTTTTSSTSTTSGSYDNTP</sequence>
<protein>
    <submittedName>
        <fullName evidence="2">Uncharacterized protein</fullName>
    </submittedName>
</protein>
<feature type="region of interest" description="Disordered" evidence="1">
    <location>
        <begin position="93"/>
        <end position="155"/>
    </location>
</feature>
<gene>
    <name evidence="2" type="ORF">ALAG00032_LOCUS12311</name>
</gene>
<organism evidence="2">
    <name type="scientific">Aureoumbra lagunensis</name>
    <dbReference type="NCBI Taxonomy" id="44058"/>
    <lineage>
        <taxon>Eukaryota</taxon>
        <taxon>Sar</taxon>
        <taxon>Stramenopiles</taxon>
        <taxon>Ochrophyta</taxon>
        <taxon>Pelagophyceae</taxon>
        <taxon>Pelagomonadales</taxon>
        <taxon>Aureoumbra</taxon>
    </lineage>
</organism>
<feature type="compositionally biased region" description="Acidic residues" evidence="1">
    <location>
        <begin position="106"/>
        <end position="126"/>
    </location>
</feature>
<dbReference type="EMBL" id="HBIJ01018686">
    <property type="protein sequence ID" value="CAE0371529.1"/>
    <property type="molecule type" value="Transcribed_RNA"/>
</dbReference>
<evidence type="ECO:0000256" key="1">
    <source>
        <dbReference type="SAM" id="MobiDB-lite"/>
    </source>
</evidence>
<reference evidence="2" key="1">
    <citation type="submission" date="2021-01" db="EMBL/GenBank/DDBJ databases">
        <authorList>
            <person name="Corre E."/>
            <person name="Pelletier E."/>
            <person name="Niang G."/>
            <person name="Scheremetjew M."/>
            <person name="Finn R."/>
            <person name="Kale V."/>
            <person name="Holt S."/>
            <person name="Cochrane G."/>
            <person name="Meng A."/>
            <person name="Brown T."/>
            <person name="Cohen L."/>
        </authorList>
    </citation>
    <scope>NUCLEOTIDE SEQUENCE</scope>
    <source>
        <strain evidence="2">CCMP1510</strain>
    </source>
</reference>
<accession>A0A7S3K3J0</accession>
<name>A0A7S3K3J0_9STRA</name>
<feature type="compositionally biased region" description="Low complexity" evidence="1">
    <location>
        <begin position="131"/>
        <end position="148"/>
    </location>
</feature>
<dbReference type="AlphaFoldDB" id="A0A7S3K3J0"/>
<proteinExistence type="predicted"/>